<dbReference type="OrthoDB" id="5297205at2"/>
<evidence type="ECO:0000313" key="13">
    <source>
        <dbReference type="Proteomes" id="UP000006697"/>
    </source>
</evidence>
<dbReference type="InterPro" id="IPR043137">
    <property type="entry name" value="GGT_ssub_C"/>
</dbReference>
<dbReference type="NCBIfam" id="TIGR00066">
    <property type="entry name" value="g_glut_trans"/>
    <property type="match status" value="1"/>
</dbReference>
<evidence type="ECO:0000256" key="5">
    <source>
        <dbReference type="ARBA" id="ARBA00022801"/>
    </source>
</evidence>
<comment type="catalytic activity">
    <reaction evidence="8 11">
        <text>an N-terminal (5-L-glutamyl)-[peptide] + an alpha-amino acid = 5-L-glutamyl amino acid + an N-terminal L-alpha-aminoacyl-[peptide]</text>
        <dbReference type="Rhea" id="RHEA:23904"/>
        <dbReference type="Rhea" id="RHEA-COMP:9780"/>
        <dbReference type="Rhea" id="RHEA-COMP:9795"/>
        <dbReference type="ChEBI" id="CHEBI:77644"/>
        <dbReference type="ChEBI" id="CHEBI:78597"/>
        <dbReference type="ChEBI" id="CHEBI:78599"/>
        <dbReference type="ChEBI" id="CHEBI:78608"/>
        <dbReference type="EC" id="2.3.2.2"/>
    </reaction>
</comment>
<organism evidence="12 13">
    <name type="scientific">Herminiimonas arsenicoxydans</name>
    <dbReference type="NCBI Taxonomy" id="204773"/>
    <lineage>
        <taxon>Bacteria</taxon>
        <taxon>Pseudomonadati</taxon>
        <taxon>Pseudomonadota</taxon>
        <taxon>Betaproteobacteria</taxon>
        <taxon>Burkholderiales</taxon>
        <taxon>Oxalobacteraceae</taxon>
        <taxon>Herminiimonas</taxon>
    </lineage>
</organism>
<feature type="binding site" evidence="10">
    <location>
        <position position="452"/>
    </location>
    <ligand>
        <name>L-glutamate</name>
        <dbReference type="ChEBI" id="CHEBI:29985"/>
    </ligand>
</feature>
<keyword evidence="4 11" id="KW-0808">Transferase</keyword>
<dbReference type="AlphaFoldDB" id="A4G7X0"/>
<evidence type="ECO:0000256" key="8">
    <source>
        <dbReference type="ARBA" id="ARBA00047417"/>
    </source>
</evidence>
<dbReference type="GO" id="GO:0006751">
    <property type="term" value="P:glutathione catabolic process"/>
    <property type="evidence" value="ECO:0007669"/>
    <property type="project" value="UniProtKB-UniRule"/>
</dbReference>
<dbReference type="Gene3D" id="3.60.20.40">
    <property type="match status" value="1"/>
</dbReference>
<keyword evidence="6 11" id="KW-0865">Zymogen</keyword>
<dbReference type="EC" id="2.3.2.2" evidence="11"/>
<dbReference type="eggNOG" id="COG0405">
    <property type="taxonomic scope" value="Bacteria"/>
</dbReference>
<comment type="catalytic activity">
    <reaction evidence="1 11">
        <text>an S-substituted glutathione + H2O = an S-substituted L-cysteinylglycine + L-glutamate</text>
        <dbReference type="Rhea" id="RHEA:59468"/>
        <dbReference type="ChEBI" id="CHEBI:15377"/>
        <dbReference type="ChEBI" id="CHEBI:29985"/>
        <dbReference type="ChEBI" id="CHEBI:90779"/>
        <dbReference type="ChEBI" id="CHEBI:143103"/>
        <dbReference type="EC" id="3.4.19.13"/>
    </reaction>
</comment>
<dbReference type="PROSITE" id="PS51257">
    <property type="entry name" value="PROKAR_LIPOPROTEIN"/>
    <property type="match status" value="1"/>
</dbReference>
<dbReference type="UniPathway" id="UPA00204"/>
<keyword evidence="11" id="KW-0317">Glutathione biosynthesis</keyword>
<dbReference type="InterPro" id="IPR029055">
    <property type="entry name" value="Ntn_hydrolases_N"/>
</dbReference>
<dbReference type="InterPro" id="IPR000101">
    <property type="entry name" value="GGT_peptidase"/>
</dbReference>
<dbReference type="GO" id="GO:0103068">
    <property type="term" value="F:leukotriene C4 gamma-glutamyl transferase activity"/>
    <property type="evidence" value="ECO:0007669"/>
    <property type="project" value="UniProtKB-EC"/>
</dbReference>
<dbReference type="PANTHER" id="PTHR43199">
    <property type="entry name" value="GLUTATHIONE HYDROLASE"/>
    <property type="match status" value="1"/>
</dbReference>
<dbReference type="Pfam" id="PF01019">
    <property type="entry name" value="G_glu_transpept"/>
    <property type="match status" value="1"/>
</dbReference>
<keyword evidence="13" id="KW-1185">Reference proteome</keyword>
<evidence type="ECO:0000256" key="7">
    <source>
        <dbReference type="ARBA" id="ARBA00023315"/>
    </source>
</evidence>
<evidence type="ECO:0000256" key="1">
    <source>
        <dbReference type="ARBA" id="ARBA00001049"/>
    </source>
</evidence>
<comment type="pathway">
    <text evidence="11">Sulfur metabolism; glutathione metabolism.</text>
</comment>
<sequence>MIKSSLVICLFATLLGGCNSLPSGHHFASRHAVPIEPEGSSGYIEKHGWIARKFMVVAANPLAVDAGYQMLKAGGSAVDAAIATQMVLGLVEPQSSGIGGGGFMLHFDGDKVQAFDGRETAPAHANEKLFQTAAGKTMPFQEAVVGGRSVGVPGVLRMLELTYKQYGKLPWSTLFAPAIRLATDGFAVSPRLATLLESETYLKNDPVAAAYFYDAQGKPRPVGYLLKNPALAATLQKIARDGADAFYTGQIAHDIARKVTHHPDNPGSLTTQDMAAYRAKERTPVCSDYKAWTVCGMPPPSSGGIAVAQMLGMLETKDMRVLAPTEGDLRTDAVHLFTEAGRLAFADRNRYIADPDFVPLPDGGVRALLDKKYLARRAALIGERSMGQAQPGMPFGQQLAWGSDTSPELPSTSHVSIVDASGHALAMTTTIENGFGARQMVDGFLLNNELTDFSMESADADGPIANRVQPGKRPRSSMAPTLVFEKGSKKLVLAIGSPGGSAIINYVAKVLIGTMDWGLNVQQAINLPNIGSRNGPTELEQGRVPASLIAQLQGRGHQVQVVELTSGLHGIMRLPVHGEEIWFGGADPRREGIAQGD</sequence>
<evidence type="ECO:0000256" key="10">
    <source>
        <dbReference type="PIRSR" id="PIRSR600101-2"/>
    </source>
</evidence>
<dbReference type="PRINTS" id="PR01210">
    <property type="entry name" value="GGTRANSPTASE"/>
</dbReference>
<evidence type="ECO:0000313" key="12">
    <source>
        <dbReference type="EMBL" id="CAL62607.1"/>
    </source>
</evidence>
<comment type="catalytic activity">
    <reaction evidence="2 11">
        <text>glutathione + H2O = L-cysteinylglycine + L-glutamate</text>
        <dbReference type="Rhea" id="RHEA:28807"/>
        <dbReference type="ChEBI" id="CHEBI:15377"/>
        <dbReference type="ChEBI" id="CHEBI:29985"/>
        <dbReference type="ChEBI" id="CHEBI:57925"/>
        <dbReference type="ChEBI" id="CHEBI:61694"/>
        <dbReference type="EC" id="3.4.19.13"/>
    </reaction>
</comment>
<dbReference type="MEROPS" id="T03.001"/>
<evidence type="ECO:0000256" key="3">
    <source>
        <dbReference type="ARBA" id="ARBA00009381"/>
    </source>
</evidence>
<proteinExistence type="inferred from homology"/>
<reference evidence="12 13" key="1">
    <citation type="journal article" date="2007" name="PLoS Genet.">
        <title>A tale of two oxidation states: bacterial colonization of arsenic-rich environments.</title>
        <authorList>
            <person name="Muller D."/>
            <person name="Medigue C."/>
            <person name="Koechler S."/>
            <person name="Barbe V."/>
            <person name="Barakat M."/>
            <person name="Talla E."/>
            <person name="Bonnefoy V."/>
            <person name="Krin E."/>
            <person name="Arsene-Ploetze F."/>
            <person name="Carapito C."/>
            <person name="Chandler M."/>
            <person name="Cournoyer B."/>
            <person name="Cruveiller S."/>
            <person name="Dossat C."/>
            <person name="Duval S."/>
            <person name="Heymann M."/>
            <person name="Leize E."/>
            <person name="Lieutaud A."/>
            <person name="Lievremont D."/>
            <person name="Makita Y."/>
            <person name="Mangenot S."/>
            <person name="Nitschke W."/>
            <person name="Ortet P."/>
            <person name="Perdrial N."/>
            <person name="Schoepp B."/>
            <person name="Siguier N."/>
            <person name="Simeonova D.D."/>
            <person name="Rouy Z."/>
            <person name="Segurens B."/>
            <person name="Turlin E."/>
            <person name="Vallenet D."/>
            <person name="Van Dorsselaer A."/>
            <person name="Weiss S."/>
            <person name="Weissenbach J."/>
            <person name="Lett M.C."/>
            <person name="Danchin A."/>
            <person name="Bertin P.N."/>
        </authorList>
    </citation>
    <scope>NUCLEOTIDE SEQUENCE [LARGE SCALE GENOMIC DNA]</scope>
    <source>
        <strain evidence="13">ULPAs1</strain>
    </source>
</reference>
<dbReference type="Gene3D" id="1.10.246.130">
    <property type="match status" value="1"/>
</dbReference>
<feature type="binding site" evidence="10">
    <location>
        <position position="118"/>
    </location>
    <ligand>
        <name>L-glutamate</name>
        <dbReference type="ChEBI" id="CHEBI:29985"/>
    </ligand>
</feature>
<name>A4G7X0_HERAR</name>
<dbReference type="InterPro" id="IPR043138">
    <property type="entry name" value="GGT_lsub"/>
</dbReference>
<dbReference type="InterPro" id="IPR051792">
    <property type="entry name" value="GGT_bact"/>
</dbReference>
<comment type="PTM">
    <text evidence="11">Cleaved by autocatalysis into a large and a small subunit.</text>
</comment>
<evidence type="ECO:0000256" key="9">
    <source>
        <dbReference type="PIRSR" id="PIRSR600101-1"/>
    </source>
</evidence>
<comment type="subunit">
    <text evidence="11">This enzyme consists of two polypeptide chains, which are synthesized in precursor form from a single polypeptide.</text>
</comment>
<dbReference type="EC" id="3.4.19.13" evidence="11"/>
<evidence type="ECO:0000256" key="6">
    <source>
        <dbReference type="ARBA" id="ARBA00023145"/>
    </source>
</evidence>
<feature type="active site" description="Nucleophile" evidence="9">
    <location>
        <position position="412"/>
    </location>
</feature>
<dbReference type="Proteomes" id="UP000006697">
    <property type="component" value="Chromosome"/>
</dbReference>
<keyword evidence="7 11" id="KW-0012">Acyltransferase</keyword>
<feature type="binding site" evidence="10">
    <location>
        <position position="500"/>
    </location>
    <ligand>
        <name>L-glutamate</name>
        <dbReference type="ChEBI" id="CHEBI:29985"/>
    </ligand>
</feature>
<dbReference type="GO" id="GO:0036374">
    <property type="term" value="F:glutathione hydrolase activity"/>
    <property type="evidence" value="ECO:0007669"/>
    <property type="project" value="UniProtKB-UniRule"/>
</dbReference>
<keyword evidence="5 11" id="KW-0378">Hydrolase</keyword>
<evidence type="ECO:0000256" key="11">
    <source>
        <dbReference type="RuleBase" id="RU368036"/>
    </source>
</evidence>
<dbReference type="HOGENOM" id="CLU_014813_0_1_4"/>
<dbReference type="STRING" id="204773.HEAR2479"/>
<dbReference type="SUPFAM" id="SSF56235">
    <property type="entry name" value="N-terminal nucleophile aminohydrolases (Ntn hydrolases)"/>
    <property type="match status" value="1"/>
</dbReference>
<evidence type="ECO:0000256" key="2">
    <source>
        <dbReference type="ARBA" id="ARBA00001089"/>
    </source>
</evidence>
<evidence type="ECO:0000256" key="4">
    <source>
        <dbReference type="ARBA" id="ARBA00022679"/>
    </source>
</evidence>
<accession>A4G7X0</accession>
<gene>
    <name evidence="12" type="ordered locus">HEAR2479</name>
</gene>
<protein>
    <recommendedName>
        <fullName evidence="11">Glutathione hydrolase proenzyme</fullName>
        <ecNumber evidence="11">2.3.2.2</ecNumber>
        <ecNumber evidence="11">3.4.19.13</ecNumber>
    </recommendedName>
    <component>
        <recommendedName>
            <fullName evidence="11">Glutathione hydrolase large chain</fullName>
        </recommendedName>
    </component>
    <component>
        <recommendedName>
            <fullName evidence="11">Glutathione hydrolase small chain</fullName>
        </recommendedName>
    </component>
</protein>
<dbReference type="EMBL" id="CU207211">
    <property type="protein sequence ID" value="CAL62607.1"/>
    <property type="molecule type" value="Genomic_DNA"/>
</dbReference>
<feature type="binding site" evidence="10">
    <location>
        <begin position="476"/>
        <end position="477"/>
    </location>
    <ligand>
        <name>L-glutamate</name>
        <dbReference type="ChEBI" id="CHEBI:29985"/>
    </ligand>
</feature>
<comment type="similarity">
    <text evidence="3 11">Belongs to the gamma-glutamyltransferase family.</text>
</comment>
<dbReference type="KEGG" id="har:HEAR2479"/>
<dbReference type="GO" id="GO:0006750">
    <property type="term" value="P:glutathione biosynthetic process"/>
    <property type="evidence" value="ECO:0007669"/>
    <property type="project" value="UniProtKB-KW"/>
</dbReference>
<dbReference type="PANTHER" id="PTHR43199:SF1">
    <property type="entry name" value="GLUTATHIONE HYDROLASE PROENZYME"/>
    <property type="match status" value="1"/>
</dbReference>